<organism evidence="2 3">
    <name type="scientific">Paramecium octaurelia</name>
    <dbReference type="NCBI Taxonomy" id="43137"/>
    <lineage>
        <taxon>Eukaryota</taxon>
        <taxon>Sar</taxon>
        <taxon>Alveolata</taxon>
        <taxon>Ciliophora</taxon>
        <taxon>Intramacronucleata</taxon>
        <taxon>Oligohymenophorea</taxon>
        <taxon>Peniculida</taxon>
        <taxon>Parameciidae</taxon>
        <taxon>Paramecium</taxon>
    </lineage>
</organism>
<dbReference type="PROSITE" id="PS51257">
    <property type="entry name" value="PROKAR_LIPOPROTEIN"/>
    <property type="match status" value="1"/>
</dbReference>
<evidence type="ECO:0000256" key="1">
    <source>
        <dbReference type="SAM" id="Phobius"/>
    </source>
</evidence>
<dbReference type="PANTHER" id="PTHR39767:SF2">
    <property type="entry name" value="CHROMOSOME UNDETERMINED SCAFFOLD_1, WHOLE GENOME SHOTGUN SEQUENCE"/>
    <property type="match status" value="1"/>
</dbReference>
<protein>
    <submittedName>
        <fullName evidence="2">Uncharacterized protein</fullName>
    </submittedName>
</protein>
<name>A0A8S1SMI6_PAROT</name>
<sequence>MYTYVAKNDGNLDGWLIYNSQSPFTTSCGGIAMLGGINSFNENTVIKRIFSNLKPHYQLRLEFRIWIIDSSSITDIEVQLDQEDYAESVVSFVIEESNYCGLSNKNENIKQVSFALEHNFVQATVFAKFKFHDDNRIQWGMQYMLLSLDFCSSQCLYCTGPLESDCQTWSNIFYQFSLDLFSNRIIFDSQLIEFSYYYECQKCDLILNLDLVQTLKKMQTYFLILIEIVVCGIIDCIYIYDFKYLQITKHKKKASRVKYEFIFQSFHKN</sequence>
<dbReference type="EMBL" id="CAJJDP010000014">
    <property type="protein sequence ID" value="CAD8142701.1"/>
    <property type="molecule type" value="Genomic_DNA"/>
</dbReference>
<evidence type="ECO:0000313" key="3">
    <source>
        <dbReference type="Proteomes" id="UP000683925"/>
    </source>
</evidence>
<reference evidence="2" key="1">
    <citation type="submission" date="2021-01" db="EMBL/GenBank/DDBJ databases">
        <authorList>
            <consortium name="Genoscope - CEA"/>
            <person name="William W."/>
        </authorList>
    </citation>
    <scope>NUCLEOTIDE SEQUENCE</scope>
</reference>
<feature type="transmembrane region" description="Helical" evidence="1">
    <location>
        <begin position="221"/>
        <end position="242"/>
    </location>
</feature>
<gene>
    <name evidence="2" type="ORF">POCTA_138.1.T0140109</name>
</gene>
<keyword evidence="1" id="KW-0472">Membrane</keyword>
<proteinExistence type="predicted"/>
<accession>A0A8S1SMI6</accession>
<keyword evidence="1" id="KW-0812">Transmembrane</keyword>
<dbReference type="PANTHER" id="PTHR39767">
    <property type="entry name" value="CALCIUM/CALMODULIN-BINDING MEMBRANE PROTEIN PCM4-RELATED"/>
    <property type="match status" value="1"/>
</dbReference>
<keyword evidence="1" id="KW-1133">Transmembrane helix</keyword>
<dbReference type="Proteomes" id="UP000683925">
    <property type="component" value="Unassembled WGS sequence"/>
</dbReference>
<comment type="caution">
    <text evidence="2">The sequence shown here is derived from an EMBL/GenBank/DDBJ whole genome shotgun (WGS) entry which is preliminary data.</text>
</comment>
<keyword evidence="3" id="KW-1185">Reference proteome</keyword>
<dbReference type="AlphaFoldDB" id="A0A8S1SMI6"/>
<evidence type="ECO:0000313" key="2">
    <source>
        <dbReference type="EMBL" id="CAD8142701.1"/>
    </source>
</evidence>
<dbReference type="OrthoDB" id="10440268at2759"/>